<dbReference type="AlphaFoldDB" id="A0A0P8X1N2"/>
<name>A0A0P8X1N2_PSEFL</name>
<sequence length="117" mass="13050">MKLAADAHRWGMPQPFTRDDAISVKDLCEQAGIPCRAFGHHDDYRMIAMIDSEDNFLHMADAGPFYSVGRKLITEADPADVALRTLEILAYTFHEYSPRECLNGQSLFTVPPGAYGT</sequence>
<protein>
    <submittedName>
        <fullName evidence="1">Uncharacterized protein</fullName>
    </submittedName>
</protein>
<accession>A0A0P8X1N2</accession>
<dbReference type="PATRIC" id="fig|294.162.peg.2885"/>
<evidence type="ECO:0000313" key="1">
    <source>
        <dbReference type="EMBL" id="KPU59455.1"/>
    </source>
</evidence>
<dbReference type="Proteomes" id="UP000050349">
    <property type="component" value="Unassembled WGS sequence"/>
</dbReference>
<proteinExistence type="predicted"/>
<comment type="caution">
    <text evidence="1">The sequence shown here is derived from an EMBL/GenBank/DDBJ whole genome shotgun (WGS) entry which is preliminary data.</text>
</comment>
<gene>
    <name evidence="1" type="ORF">AN403_3103</name>
</gene>
<evidence type="ECO:0000313" key="2">
    <source>
        <dbReference type="Proteomes" id="UP000050349"/>
    </source>
</evidence>
<dbReference type="EMBL" id="LJXB01000076">
    <property type="protein sequence ID" value="KPU59455.1"/>
    <property type="molecule type" value="Genomic_DNA"/>
</dbReference>
<organism evidence="1 2">
    <name type="scientific">Pseudomonas fluorescens</name>
    <dbReference type="NCBI Taxonomy" id="294"/>
    <lineage>
        <taxon>Bacteria</taxon>
        <taxon>Pseudomonadati</taxon>
        <taxon>Pseudomonadota</taxon>
        <taxon>Gammaproteobacteria</taxon>
        <taxon>Pseudomonadales</taxon>
        <taxon>Pseudomonadaceae</taxon>
        <taxon>Pseudomonas</taxon>
    </lineage>
</organism>
<reference evidence="1 2" key="1">
    <citation type="submission" date="2015-09" db="EMBL/GenBank/DDBJ databases">
        <authorList>
            <person name="Jackson K.R."/>
            <person name="Lunt B.L."/>
            <person name="Fisher J.N.B."/>
            <person name="Gardner A.V."/>
            <person name="Bailey M.E."/>
            <person name="Deus L.M."/>
            <person name="Earl A.S."/>
            <person name="Gibby P.D."/>
            <person name="Hartmann K.A."/>
            <person name="Liu J.E."/>
            <person name="Manci A.M."/>
            <person name="Nielsen D.A."/>
            <person name="Solomon M.B."/>
            <person name="Breakwell D.P."/>
            <person name="Burnett S.H."/>
            <person name="Grose J.H."/>
        </authorList>
    </citation>
    <scope>NUCLEOTIDE SEQUENCE [LARGE SCALE GENOMIC DNA]</scope>
    <source>
        <strain evidence="1 2">S613</strain>
    </source>
</reference>